<dbReference type="SFLD" id="SFLDG01384">
    <property type="entry name" value="thioether_bond_formation_requi"/>
    <property type="match status" value="1"/>
</dbReference>
<comment type="cofactor">
    <cofactor evidence="1">
        <name>[4Fe-4S] cluster</name>
        <dbReference type="ChEBI" id="CHEBI:49883"/>
    </cofactor>
</comment>
<accession>A0ABU6CXI5</accession>
<dbReference type="SFLD" id="SFLDG01386">
    <property type="entry name" value="main_SPASM_domain-containing"/>
    <property type="match status" value="1"/>
</dbReference>
<dbReference type="InterPro" id="IPR058240">
    <property type="entry name" value="rSAM_sf"/>
</dbReference>
<dbReference type="SFLD" id="SFLDG01072">
    <property type="entry name" value="dehydrogenase_like"/>
    <property type="match status" value="1"/>
</dbReference>
<dbReference type="PANTHER" id="PTHR43273:SF3">
    <property type="entry name" value="ANAEROBIC SULFATASE-MATURATING ENZYME HOMOLOG ASLB-RELATED"/>
    <property type="match status" value="1"/>
</dbReference>
<dbReference type="NCBIfam" id="TIGR04085">
    <property type="entry name" value="rSAM_more_4Fe4S"/>
    <property type="match status" value="1"/>
</dbReference>
<dbReference type="PANTHER" id="PTHR43273">
    <property type="entry name" value="ANAEROBIC SULFATASE-MATURATING ENZYME HOMOLOG ASLB-RELATED"/>
    <property type="match status" value="1"/>
</dbReference>
<organism evidence="8 9">
    <name type="scientific">Candidatus Thiothrix phosphatis</name>
    <dbReference type="NCBI Taxonomy" id="3112415"/>
    <lineage>
        <taxon>Bacteria</taxon>
        <taxon>Pseudomonadati</taxon>
        <taxon>Pseudomonadota</taxon>
        <taxon>Gammaproteobacteria</taxon>
        <taxon>Thiotrichales</taxon>
        <taxon>Thiotrichaceae</taxon>
        <taxon>Thiothrix</taxon>
    </lineage>
</organism>
<keyword evidence="5" id="KW-0411">Iron-sulfur</keyword>
<dbReference type="InterPro" id="IPR023885">
    <property type="entry name" value="4Fe4S-binding_SPASM_dom"/>
</dbReference>
<dbReference type="SFLD" id="SFLDG01067">
    <property type="entry name" value="SPASM/twitch_domain_containing"/>
    <property type="match status" value="1"/>
</dbReference>
<reference evidence="8 9" key="2">
    <citation type="submission" date="2024-01" db="EMBL/GenBank/DDBJ databases">
        <authorList>
            <person name="Xie X."/>
        </authorList>
    </citation>
    <scope>NUCLEOTIDE SEQUENCE [LARGE SCALE GENOMIC DNA]</scope>
    <source>
        <strain evidence="8">SCUT-1</strain>
    </source>
</reference>
<dbReference type="Pfam" id="PF13186">
    <property type="entry name" value="SPASM"/>
    <property type="match status" value="1"/>
</dbReference>
<dbReference type="NCBIfam" id="TIGR03942">
    <property type="entry name" value="sulfatase_rSAM"/>
    <property type="match status" value="1"/>
</dbReference>
<dbReference type="InterPro" id="IPR013785">
    <property type="entry name" value="Aldolase_TIM"/>
</dbReference>
<keyword evidence="2" id="KW-0949">S-adenosyl-L-methionine</keyword>
<evidence type="ECO:0000256" key="5">
    <source>
        <dbReference type="ARBA" id="ARBA00023014"/>
    </source>
</evidence>
<dbReference type="Gene3D" id="3.20.20.70">
    <property type="entry name" value="Aldolase class I"/>
    <property type="match status" value="1"/>
</dbReference>
<dbReference type="InterPro" id="IPR034491">
    <property type="entry name" value="Anaerob_Ser_sulfatase-maturase"/>
</dbReference>
<reference evidence="9" key="1">
    <citation type="submission" date="2023-07" db="EMBL/GenBank/DDBJ databases">
        <title>The carbon used by Thiothrix.</title>
        <authorList>
            <person name="Chen L."/>
        </authorList>
    </citation>
    <scope>NUCLEOTIDE SEQUENCE [LARGE SCALE GENOMIC DNA]</scope>
</reference>
<dbReference type="PROSITE" id="PS51918">
    <property type="entry name" value="RADICAL_SAM"/>
    <property type="match status" value="1"/>
</dbReference>
<dbReference type="InterPro" id="IPR023867">
    <property type="entry name" value="Sulphatase_maturase_rSAM"/>
</dbReference>
<evidence type="ECO:0000313" key="8">
    <source>
        <dbReference type="EMBL" id="MEB4591257.1"/>
    </source>
</evidence>
<comment type="caution">
    <text evidence="8">The sequence shown here is derived from an EMBL/GenBank/DDBJ whole genome shotgun (WGS) entry which is preliminary data.</text>
</comment>
<evidence type="ECO:0000259" key="7">
    <source>
        <dbReference type="PROSITE" id="PS51918"/>
    </source>
</evidence>
<dbReference type="SUPFAM" id="SSF102114">
    <property type="entry name" value="Radical SAM enzymes"/>
    <property type="match status" value="1"/>
</dbReference>
<comment type="similarity">
    <text evidence="6">Belongs to the radical SAM superfamily. Anaerobic sulfatase-maturating enzyme family.</text>
</comment>
<evidence type="ECO:0000256" key="3">
    <source>
        <dbReference type="ARBA" id="ARBA00022723"/>
    </source>
</evidence>
<dbReference type="CDD" id="cd01335">
    <property type="entry name" value="Radical_SAM"/>
    <property type="match status" value="1"/>
</dbReference>
<dbReference type="SFLD" id="SFLDS00029">
    <property type="entry name" value="Radical_SAM"/>
    <property type="match status" value="1"/>
</dbReference>
<protein>
    <submittedName>
        <fullName evidence="8">Anaerobic sulfatase maturase</fullName>
    </submittedName>
</protein>
<dbReference type="Proteomes" id="UP001308005">
    <property type="component" value="Unassembled WGS sequence"/>
</dbReference>
<keyword evidence="9" id="KW-1185">Reference proteome</keyword>
<name>A0ABU6CXI5_9GAMM</name>
<sequence>MLLNSIVIKPIGSFCNLRCAYCFYLQKHELYEGPPSTHKMNDETLENLIRQMFACSPNPTFAWQGGEPTVLGVEFFEKVVRLQRKHAHGKPYSNALQTAGHLLTADWAEFLRRENFLVGLSMDGPKEIHDHYRKDVHGKGTFERVFANAKMLLEHQVPVNILATVNDCSAQHPREIYHFFVDNGFHFMQFSPVVELNPDNPEIAAPYTVSADAYGRFLTKIFKLWVKDFDFHALKQNTSIRFFDELLKRYVGMQPDHCVLHKHCNQYLVVEHNGDLYSCDFLVSRDTFLGNLHATPLDAAFHSEAHRQFGAMKADYGEECQQCQWLHQCYGGCIKDRLHDPRDGGHNHFCASYKYFFERADKDFRMFADLYRKHYMAAAPVQAIPVRSISLSVKGSRI</sequence>
<evidence type="ECO:0000256" key="1">
    <source>
        <dbReference type="ARBA" id="ARBA00001966"/>
    </source>
</evidence>
<evidence type="ECO:0000256" key="6">
    <source>
        <dbReference type="ARBA" id="ARBA00023601"/>
    </source>
</evidence>
<dbReference type="EMBL" id="JAYMYJ010000093">
    <property type="protein sequence ID" value="MEB4591257.1"/>
    <property type="molecule type" value="Genomic_DNA"/>
</dbReference>
<keyword evidence="4" id="KW-0408">Iron</keyword>
<dbReference type="SFLD" id="SFLDF00285">
    <property type="entry name" value="anaerobic_Ser-type_sulfatase-m"/>
    <property type="match status" value="1"/>
</dbReference>
<dbReference type="Pfam" id="PF04055">
    <property type="entry name" value="Radical_SAM"/>
    <property type="match status" value="1"/>
</dbReference>
<dbReference type="InterPro" id="IPR007197">
    <property type="entry name" value="rSAM"/>
</dbReference>
<dbReference type="RefSeq" id="WP_324694728.1">
    <property type="nucleotide sequence ID" value="NZ_JAYMYJ010000093.1"/>
</dbReference>
<feature type="domain" description="Radical SAM core" evidence="7">
    <location>
        <begin position="1"/>
        <end position="227"/>
    </location>
</feature>
<evidence type="ECO:0000256" key="2">
    <source>
        <dbReference type="ARBA" id="ARBA00022691"/>
    </source>
</evidence>
<keyword evidence="3" id="KW-0479">Metal-binding</keyword>
<proteinExistence type="inferred from homology"/>
<evidence type="ECO:0000313" key="9">
    <source>
        <dbReference type="Proteomes" id="UP001308005"/>
    </source>
</evidence>
<gene>
    <name evidence="8" type="ORF">VSS37_09735</name>
</gene>
<evidence type="ECO:0000256" key="4">
    <source>
        <dbReference type="ARBA" id="ARBA00023004"/>
    </source>
</evidence>